<evidence type="ECO:0000313" key="1">
    <source>
        <dbReference type="Proteomes" id="UP000046392"/>
    </source>
</evidence>
<dbReference type="Proteomes" id="UP000046392">
    <property type="component" value="Unplaced"/>
</dbReference>
<reference evidence="2" key="1">
    <citation type="submission" date="2017-02" db="UniProtKB">
        <authorList>
            <consortium name="WormBaseParasite"/>
        </authorList>
    </citation>
    <scope>IDENTIFICATION</scope>
</reference>
<dbReference type="AlphaFoldDB" id="A0A0N5C7U6"/>
<proteinExistence type="predicted"/>
<dbReference type="WBParaSite" id="SPAL_0001400800.1">
    <property type="protein sequence ID" value="SPAL_0001400800.1"/>
    <property type="gene ID" value="SPAL_0001400800"/>
</dbReference>
<accession>A0A0N5C7U6</accession>
<sequence>SFTGWNLEDIKEDSKVIN</sequence>
<name>A0A0N5C7U6_STREA</name>
<organism evidence="1 2">
    <name type="scientific">Strongyloides papillosus</name>
    <name type="common">Intestinal threadworm</name>
    <dbReference type="NCBI Taxonomy" id="174720"/>
    <lineage>
        <taxon>Eukaryota</taxon>
        <taxon>Metazoa</taxon>
        <taxon>Ecdysozoa</taxon>
        <taxon>Nematoda</taxon>
        <taxon>Chromadorea</taxon>
        <taxon>Rhabditida</taxon>
        <taxon>Tylenchina</taxon>
        <taxon>Panagrolaimomorpha</taxon>
        <taxon>Strongyloidoidea</taxon>
        <taxon>Strongyloididae</taxon>
        <taxon>Strongyloides</taxon>
    </lineage>
</organism>
<protein>
    <submittedName>
        <fullName evidence="2">Uncharacterized protein</fullName>
    </submittedName>
</protein>
<keyword evidence="1" id="KW-1185">Reference proteome</keyword>
<evidence type="ECO:0000313" key="2">
    <source>
        <dbReference type="WBParaSite" id="SPAL_0001400800.1"/>
    </source>
</evidence>